<name>A0A0C3S9W9_PHLG1</name>
<accession>A0A0C3S9W9</accession>
<feature type="compositionally biased region" description="Basic and acidic residues" evidence="1">
    <location>
        <begin position="76"/>
        <end position="95"/>
    </location>
</feature>
<sequence>MSSNSYTTFPAPTFAPSSYMLPPLTLTCRTFDADVSSSPPTPWIKTIPLPSHDDCAACDGRVGTASRPVTGPAPYAEERHVDKMERSRVSYDRSSRGPSPAKHSGRRA</sequence>
<feature type="region of interest" description="Disordered" evidence="1">
    <location>
        <begin position="60"/>
        <end position="108"/>
    </location>
</feature>
<dbReference type="AlphaFoldDB" id="A0A0C3S9W9"/>
<evidence type="ECO:0000256" key="1">
    <source>
        <dbReference type="SAM" id="MobiDB-lite"/>
    </source>
</evidence>
<evidence type="ECO:0000313" key="2">
    <source>
        <dbReference type="EMBL" id="KIP08677.1"/>
    </source>
</evidence>
<evidence type="ECO:0000313" key="3">
    <source>
        <dbReference type="Proteomes" id="UP000053257"/>
    </source>
</evidence>
<organism evidence="2 3">
    <name type="scientific">Phlebiopsis gigantea (strain 11061_1 CR5-6)</name>
    <name type="common">White-rot fungus</name>
    <name type="synonym">Peniophora gigantea</name>
    <dbReference type="NCBI Taxonomy" id="745531"/>
    <lineage>
        <taxon>Eukaryota</taxon>
        <taxon>Fungi</taxon>
        <taxon>Dikarya</taxon>
        <taxon>Basidiomycota</taxon>
        <taxon>Agaricomycotina</taxon>
        <taxon>Agaricomycetes</taxon>
        <taxon>Polyporales</taxon>
        <taxon>Phanerochaetaceae</taxon>
        <taxon>Phlebiopsis</taxon>
    </lineage>
</organism>
<proteinExistence type="predicted"/>
<dbReference type="Proteomes" id="UP000053257">
    <property type="component" value="Unassembled WGS sequence"/>
</dbReference>
<dbReference type="HOGENOM" id="CLU_2197898_0_0_1"/>
<keyword evidence="3" id="KW-1185">Reference proteome</keyword>
<reference evidence="2 3" key="1">
    <citation type="journal article" date="2014" name="PLoS Genet.">
        <title>Analysis of the Phlebiopsis gigantea genome, transcriptome and secretome provides insight into its pioneer colonization strategies of wood.</title>
        <authorList>
            <person name="Hori C."/>
            <person name="Ishida T."/>
            <person name="Igarashi K."/>
            <person name="Samejima M."/>
            <person name="Suzuki H."/>
            <person name="Master E."/>
            <person name="Ferreira P."/>
            <person name="Ruiz-Duenas F.J."/>
            <person name="Held B."/>
            <person name="Canessa P."/>
            <person name="Larrondo L.F."/>
            <person name="Schmoll M."/>
            <person name="Druzhinina I.S."/>
            <person name="Kubicek C.P."/>
            <person name="Gaskell J.A."/>
            <person name="Kersten P."/>
            <person name="St John F."/>
            <person name="Glasner J."/>
            <person name="Sabat G."/>
            <person name="Splinter BonDurant S."/>
            <person name="Syed K."/>
            <person name="Yadav J."/>
            <person name="Mgbeahuruike A.C."/>
            <person name="Kovalchuk A."/>
            <person name="Asiegbu F.O."/>
            <person name="Lackner G."/>
            <person name="Hoffmeister D."/>
            <person name="Rencoret J."/>
            <person name="Gutierrez A."/>
            <person name="Sun H."/>
            <person name="Lindquist E."/>
            <person name="Barry K."/>
            <person name="Riley R."/>
            <person name="Grigoriev I.V."/>
            <person name="Henrissat B."/>
            <person name="Kues U."/>
            <person name="Berka R.M."/>
            <person name="Martinez A.T."/>
            <person name="Covert S.F."/>
            <person name="Blanchette R.A."/>
            <person name="Cullen D."/>
        </authorList>
    </citation>
    <scope>NUCLEOTIDE SEQUENCE [LARGE SCALE GENOMIC DNA]</scope>
    <source>
        <strain evidence="2 3">11061_1 CR5-6</strain>
    </source>
</reference>
<gene>
    <name evidence="2" type="ORF">PHLGIDRAFT_365969</name>
</gene>
<protein>
    <submittedName>
        <fullName evidence="2">Uncharacterized protein</fullName>
    </submittedName>
</protein>
<dbReference type="EMBL" id="KN840476">
    <property type="protein sequence ID" value="KIP08677.1"/>
    <property type="molecule type" value="Genomic_DNA"/>
</dbReference>